<dbReference type="EMBL" id="FOTS01000046">
    <property type="protein sequence ID" value="SFM14610.1"/>
    <property type="molecule type" value="Genomic_DNA"/>
</dbReference>
<gene>
    <name evidence="1" type="ORF">SAMN04490355_104633</name>
</gene>
<reference evidence="2" key="1">
    <citation type="submission" date="2016-10" db="EMBL/GenBank/DDBJ databases">
        <authorList>
            <person name="Varghese N."/>
            <person name="Submissions S."/>
        </authorList>
    </citation>
    <scope>NUCLEOTIDE SEQUENCE [LARGE SCALE GENOMIC DNA]</scope>
    <source>
        <strain evidence="2">DSM 13327</strain>
    </source>
</reference>
<dbReference type="AlphaFoldDB" id="A0A1I4NH23"/>
<keyword evidence="2" id="KW-1185">Reference proteome</keyword>
<protein>
    <submittedName>
        <fullName evidence="1">Uncharacterized protein</fullName>
    </submittedName>
</protein>
<dbReference type="RefSeq" id="WP_245755070.1">
    <property type="nucleotide sequence ID" value="NZ_FOTS01000046.1"/>
</dbReference>
<organism evidence="1 2">
    <name type="scientific">Pelosinus propionicus DSM 13327</name>
    <dbReference type="NCBI Taxonomy" id="1123291"/>
    <lineage>
        <taxon>Bacteria</taxon>
        <taxon>Bacillati</taxon>
        <taxon>Bacillota</taxon>
        <taxon>Negativicutes</taxon>
        <taxon>Selenomonadales</taxon>
        <taxon>Sporomusaceae</taxon>
        <taxon>Pelosinus</taxon>
    </lineage>
</organism>
<accession>A0A1I4NH23</accession>
<proteinExistence type="predicted"/>
<dbReference type="Proteomes" id="UP000199520">
    <property type="component" value="Unassembled WGS sequence"/>
</dbReference>
<sequence length="102" mass="12007">MGEYKLRIFETTMRELRLMHDFENLRDLGDVSERYCRAEGEADHLEKTLAATLTTENMEIIYKMHDNFTTLETIAGEIYYKQGFSDAIKLMMQSLVWESAKK</sequence>
<evidence type="ECO:0000313" key="1">
    <source>
        <dbReference type="EMBL" id="SFM14610.1"/>
    </source>
</evidence>
<evidence type="ECO:0000313" key="2">
    <source>
        <dbReference type="Proteomes" id="UP000199520"/>
    </source>
</evidence>
<name>A0A1I4NH23_9FIRM</name>